<protein>
    <submittedName>
        <fullName evidence="3">Uncharacterized protein</fullName>
    </submittedName>
</protein>
<evidence type="ECO:0000313" key="4">
    <source>
        <dbReference type="Proteomes" id="UP000813462"/>
    </source>
</evidence>
<dbReference type="SUPFAM" id="SSF101898">
    <property type="entry name" value="NHL repeat"/>
    <property type="match status" value="1"/>
</dbReference>
<dbReference type="PANTHER" id="PTHR31460">
    <property type="match status" value="1"/>
</dbReference>
<feature type="transmembrane region" description="Helical" evidence="1">
    <location>
        <begin position="359"/>
        <end position="377"/>
    </location>
</feature>
<keyword evidence="1" id="KW-0472">Membrane</keyword>
<feature type="chain" id="PRO_5037515830" evidence="2">
    <location>
        <begin position="18"/>
        <end position="391"/>
    </location>
</feature>
<keyword evidence="2" id="KW-0732">Signal</keyword>
<organism evidence="3 4">
    <name type="scientific">Ziziphus jujuba var. spinosa</name>
    <dbReference type="NCBI Taxonomy" id="714518"/>
    <lineage>
        <taxon>Eukaryota</taxon>
        <taxon>Viridiplantae</taxon>
        <taxon>Streptophyta</taxon>
        <taxon>Embryophyta</taxon>
        <taxon>Tracheophyta</taxon>
        <taxon>Spermatophyta</taxon>
        <taxon>Magnoliopsida</taxon>
        <taxon>eudicotyledons</taxon>
        <taxon>Gunneridae</taxon>
        <taxon>Pentapetalae</taxon>
        <taxon>rosids</taxon>
        <taxon>fabids</taxon>
        <taxon>Rosales</taxon>
        <taxon>Rhamnaceae</taxon>
        <taxon>Paliureae</taxon>
        <taxon>Ziziphus</taxon>
    </lineage>
</organism>
<comment type="caution">
    <text evidence="3">The sequence shown here is derived from an EMBL/GenBank/DDBJ whole genome shotgun (WGS) entry which is preliminary data.</text>
</comment>
<dbReference type="InterPro" id="IPR053224">
    <property type="entry name" value="Sensory_adhesion_molecule"/>
</dbReference>
<dbReference type="PANTHER" id="PTHR31460:SF3">
    <property type="entry name" value="MESOCENTIN"/>
    <property type="match status" value="1"/>
</dbReference>
<dbReference type="InterPro" id="IPR011042">
    <property type="entry name" value="6-blade_b-propeller_TolB-like"/>
</dbReference>
<sequence length="391" mass="43878">MLQKFLLLLHLLTPVTSTTMSPIQSQPSTSSFIITILIIFLPGPLPHQAQARKPHVIHFRSPNLYPEGITWDPSAKHFILGSFWNRILVSVSDSGTVETIISDHSLPENVTFLGLAVDSVNDRLLAVVQAMEPLPHFHALAAYDLRSRRRVFLSPLPSDTDDGTRREIANDVAVDSKGNAYVTNSAGNFIWKVNDRGEASIFSKSAIFNSHPVDKDSPFSFCGLNGIVYVGEGYFLVVQSNTGKMYKVDADDGSAQQVVLPQDLPLADGIAMRKDGVVVVVSQHKMWLLKSEDTWGEAVVFDEIDLDREAFPTTVVIGAEERIYVVYSQLLDTMRGNIGRDKFRIEEVRSEKESGLDHFWMFVLIGLGLACFLFWRFQRRRFVNNFDKKTT</sequence>
<dbReference type="EMBL" id="JAEACU010000010">
    <property type="protein sequence ID" value="KAH7516360.1"/>
    <property type="molecule type" value="Genomic_DNA"/>
</dbReference>
<keyword evidence="1" id="KW-1133">Transmembrane helix</keyword>
<reference evidence="3" key="1">
    <citation type="journal article" date="2021" name="Front. Plant Sci.">
        <title>Chromosome-Scale Genome Assembly for Chinese Sour Jujube and Insights Into Its Genome Evolution and Domestication Signature.</title>
        <authorList>
            <person name="Shen L.-Y."/>
            <person name="Luo H."/>
            <person name="Wang X.-L."/>
            <person name="Wang X.-M."/>
            <person name="Qiu X.-J."/>
            <person name="Liu H."/>
            <person name="Zhou S.-S."/>
            <person name="Jia K.-H."/>
            <person name="Nie S."/>
            <person name="Bao Y.-T."/>
            <person name="Zhang R.-G."/>
            <person name="Yun Q.-Z."/>
            <person name="Chai Y.-H."/>
            <person name="Lu J.-Y."/>
            <person name="Li Y."/>
            <person name="Zhao S.-W."/>
            <person name="Mao J.-F."/>
            <person name="Jia S.-G."/>
            <person name="Mao Y.-M."/>
        </authorList>
    </citation>
    <scope>NUCLEOTIDE SEQUENCE</scope>
    <source>
        <strain evidence="3">AT0</strain>
        <tissue evidence="3">Leaf</tissue>
    </source>
</reference>
<gene>
    <name evidence="3" type="ORF">FEM48_Zijuj10G0126700</name>
</gene>
<dbReference type="OrthoDB" id="1885092at2759"/>
<evidence type="ECO:0000256" key="2">
    <source>
        <dbReference type="SAM" id="SignalP"/>
    </source>
</evidence>
<proteinExistence type="predicted"/>
<dbReference type="GO" id="GO:0005783">
    <property type="term" value="C:endoplasmic reticulum"/>
    <property type="evidence" value="ECO:0007669"/>
    <property type="project" value="TreeGrafter"/>
</dbReference>
<accession>A0A978UNF8</accession>
<feature type="signal peptide" evidence="2">
    <location>
        <begin position="1"/>
        <end position="17"/>
    </location>
</feature>
<evidence type="ECO:0000256" key="1">
    <source>
        <dbReference type="SAM" id="Phobius"/>
    </source>
</evidence>
<dbReference type="FunFam" id="2.120.10.30:FF:000089">
    <property type="entry name" value="Calcium-dependent phosphotriesterase superfamily protein"/>
    <property type="match status" value="1"/>
</dbReference>
<dbReference type="Gene3D" id="2.120.10.30">
    <property type="entry name" value="TolB, C-terminal domain"/>
    <property type="match status" value="1"/>
</dbReference>
<dbReference type="Proteomes" id="UP000813462">
    <property type="component" value="Unassembled WGS sequence"/>
</dbReference>
<dbReference type="AlphaFoldDB" id="A0A978UNF8"/>
<name>A0A978UNF8_ZIZJJ</name>
<keyword evidence="1" id="KW-0812">Transmembrane</keyword>
<evidence type="ECO:0000313" key="3">
    <source>
        <dbReference type="EMBL" id="KAH7516360.1"/>
    </source>
</evidence>